<evidence type="ECO:0000313" key="7">
    <source>
        <dbReference type="EMBL" id="MDT0617508.1"/>
    </source>
</evidence>
<comment type="caution">
    <text evidence="7">The sequence shown here is derived from an EMBL/GenBank/DDBJ whole genome shotgun (WGS) entry which is preliminary data.</text>
</comment>
<dbReference type="Pfam" id="PF02779">
    <property type="entry name" value="Transket_pyr"/>
    <property type="match status" value="1"/>
</dbReference>
<evidence type="ECO:0000256" key="4">
    <source>
        <dbReference type="ARBA" id="ARBA00023052"/>
    </source>
</evidence>
<keyword evidence="8" id="KW-1185">Reference proteome</keyword>
<proteinExistence type="predicted"/>
<name>A0ABU3B5P9_9GAMM</name>
<accession>A0ABU3B5P9</accession>
<dbReference type="CDD" id="cd02000">
    <property type="entry name" value="TPP_E1_PDC_ADC_BCADC"/>
    <property type="match status" value="1"/>
</dbReference>
<dbReference type="CDD" id="cd07036">
    <property type="entry name" value="TPP_PYR_E1-PDHc-beta_like"/>
    <property type="match status" value="1"/>
</dbReference>
<dbReference type="Pfam" id="PF00676">
    <property type="entry name" value="E1_dh"/>
    <property type="match status" value="1"/>
</dbReference>
<dbReference type="InterPro" id="IPR001017">
    <property type="entry name" value="DH_E1"/>
</dbReference>
<dbReference type="Gene3D" id="3.40.50.970">
    <property type="match status" value="2"/>
</dbReference>
<dbReference type="RefSeq" id="WP_311657312.1">
    <property type="nucleotide sequence ID" value="NZ_JAVRHY010000002.1"/>
</dbReference>
<evidence type="ECO:0000256" key="1">
    <source>
        <dbReference type="ARBA" id="ARBA00001964"/>
    </source>
</evidence>
<comment type="function">
    <text evidence="2">E1 component of the 2-oxoglutarate dehydrogenase (OGDH) complex which catalyzes the decarboxylation of 2-oxoglutarate, the first step in the conversion of 2-oxoglutarate to succinyl-CoA and CO(2).</text>
</comment>
<gene>
    <name evidence="7" type="ORF">RM531_03405</name>
</gene>
<dbReference type="PANTHER" id="PTHR43257:SF2">
    <property type="entry name" value="PYRUVATE DEHYDROGENASE E1 COMPONENT SUBUNIT BETA"/>
    <property type="match status" value="1"/>
</dbReference>
<feature type="domain" description="Transketolase-like pyrimidine-binding" evidence="6">
    <location>
        <begin position="353"/>
        <end position="528"/>
    </location>
</feature>
<keyword evidence="3" id="KW-0560">Oxidoreductase</keyword>
<dbReference type="SMART" id="SM00861">
    <property type="entry name" value="Transket_pyr"/>
    <property type="match status" value="1"/>
</dbReference>
<evidence type="ECO:0000256" key="2">
    <source>
        <dbReference type="ARBA" id="ARBA00003906"/>
    </source>
</evidence>
<dbReference type="InterPro" id="IPR033248">
    <property type="entry name" value="Transketolase_C"/>
</dbReference>
<dbReference type="SUPFAM" id="SSF52518">
    <property type="entry name" value="Thiamin diphosphate-binding fold (THDP-binding)"/>
    <property type="match status" value="2"/>
</dbReference>
<sequence length="675" mass="70917">MGQVRATADTAPQSSPQPFDHDAIRQALRWTSFVRAFEAKVLALTRTDPPGIAGSVHLCAGQEAVAYGAVAGLRDDDPVIATYRGHAWALAAGLSDEAVLAEICHREAGINGGRAGSAFMLAPHTRFIGENSIVGAGTTQACGVALANLAAGNGRVVLVSIGDGAMNQGATHEAMAFAAARALPVIFLCEHNGWSELTPTGDMFRVSRLARRAGGYGMQSTTIAGTDPAVVRDTVAVAAQRARDGDGPMFIECRVPRLWGHYNKDVEHYRPAADKKAAAAEDPLALLGQRLIDAGAMSADEVDALHREQETAVDALAERVLAMPRPDPATATDHVLAPPVDAPAPAVRETREMTYAEAVNTALRDELQSQPATVFYGEDVGKAGGIFGVGKLLQRDFGADRVFDTPIAENAILGSAVGAALSGLRPIVEIMWADFVFVAFDQLINQAANIRYVTRGQSSVPMVVRMQQGATPGSCSQHSQCIEGLLTHIPGLKVALAATPADAYSLLRSAAADSDPCVVIEARALYWNKGEVALTDGAEPVGRARRHRSGGDATILTWGSMLPRTLEAAEQLAGEGIETTVVDLRWLNPMDHNAVAQAVADGGGRVLIVHEAVRSGGFGAELASRIHEAHESLLSAPVRRLTTPDTRVPASPDLQAVLIPDAPGIAAAVRELIAA</sequence>
<keyword evidence="4" id="KW-0786">Thiamine pyrophosphate</keyword>
<comment type="cofactor">
    <cofactor evidence="1">
        <name>thiamine diphosphate</name>
        <dbReference type="ChEBI" id="CHEBI:58937"/>
    </cofactor>
</comment>
<evidence type="ECO:0000313" key="8">
    <source>
        <dbReference type="Proteomes" id="UP001259982"/>
    </source>
</evidence>
<dbReference type="InterPro" id="IPR009014">
    <property type="entry name" value="Transketo_C/PFOR_II"/>
</dbReference>
<evidence type="ECO:0000259" key="6">
    <source>
        <dbReference type="SMART" id="SM00861"/>
    </source>
</evidence>
<dbReference type="SUPFAM" id="SSF52922">
    <property type="entry name" value="TK C-terminal domain-like"/>
    <property type="match status" value="1"/>
</dbReference>
<dbReference type="PANTHER" id="PTHR43257">
    <property type="entry name" value="PYRUVATE DEHYDROGENASE E1 COMPONENT BETA SUBUNIT"/>
    <property type="match status" value="1"/>
</dbReference>
<dbReference type="InterPro" id="IPR029061">
    <property type="entry name" value="THDP-binding"/>
</dbReference>
<dbReference type="InterPro" id="IPR005475">
    <property type="entry name" value="Transketolase-like_Pyr-bd"/>
</dbReference>
<feature type="region of interest" description="Disordered" evidence="5">
    <location>
        <begin position="1"/>
        <end position="20"/>
    </location>
</feature>
<dbReference type="Pfam" id="PF02780">
    <property type="entry name" value="Transketolase_C"/>
    <property type="match status" value="1"/>
</dbReference>
<dbReference type="Gene3D" id="3.40.50.920">
    <property type="match status" value="1"/>
</dbReference>
<evidence type="ECO:0000256" key="5">
    <source>
        <dbReference type="SAM" id="MobiDB-lite"/>
    </source>
</evidence>
<reference evidence="7 8" key="1">
    <citation type="submission" date="2023-09" db="EMBL/GenBank/DDBJ databases">
        <authorList>
            <person name="Rey-Velasco X."/>
        </authorList>
    </citation>
    <scope>NUCLEOTIDE SEQUENCE [LARGE SCALE GENOMIC DNA]</scope>
    <source>
        <strain evidence="7 8">P385</strain>
    </source>
</reference>
<protein>
    <submittedName>
        <fullName evidence="7">Thiamine pyrophosphate-dependent enzyme</fullName>
    </submittedName>
</protein>
<evidence type="ECO:0000256" key="3">
    <source>
        <dbReference type="ARBA" id="ARBA00023002"/>
    </source>
</evidence>
<dbReference type="EMBL" id="JAVRHY010000002">
    <property type="protein sequence ID" value="MDT0617508.1"/>
    <property type="molecule type" value="Genomic_DNA"/>
</dbReference>
<organism evidence="7 8">
    <name type="scientific">Spectribacter acetivorans</name>
    <dbReference type="NCBI Taxonomy" id="3075603"/>
    <lineage>
        <taxon>Bacteria</taxon>
        <taxon>Pseudomonadati</taxon>
        <taxon>Pseudomonadota</taxon>
        <taxon>Gammaproteobacteria</taxon>
        <taxon>Salinisphaerales</taxon>
        <taxon>Salinisphaeraceae</taxon>
        <taxon>Spectribacter</taxon>
    </lineage>
</organism>
<dbReference type="Proteomes" id="UP001259982">
    <property type="component" value="Unassembled WGS sequence"/>
</dbReference>